<evidence type="ECO:0000313" key="2">
    <source>
        <dbReference type="Proteomes" id="UP000887578"/>
    </source>
</evidence>
<organism evidence="2 3">
    <name type="scientific">Panagrolaimus davidi</name>
    <dbReference type="NCBI Taxonomy" id="227884"/>
    <lineage>
        <taxon>Eukaryota</taxon>
        <taxon>Metazoa</taxon>
        <taxon>Ecdysozoa</taxon>
        <taxon>Nematoda</taxon>
        <taxon>Chromadorea</taxon>
        <taxon>Rhabditida</taxon>
        <taxon>Tylenchina</taxon>
        <taxon>Panagrolaimomorpha</taxon>
        <taxon>Panagrolaimoidea</taxon>
        <taxon>Panagrolaimidae</taxon>
        <taxon>Panagrolaimus</taxon>
    </lineage>
</organism>
<dbReference type="Pfam" id="PF12796">
    <property type="entry name" value="Ank_2"/>
    <property type="match status" value="1"/>
</dbReference>
<proteinExistence type="predicted"/>
<evidence type="ECO:0000256" key="1">
    <source>
        <dbReference type="PROSITE-ProRule" id="PRU00023"/>
    </source>
</evidence>
<keyword evidence="2" id="KW-1185">Reference proteome</keyword>
<dbReference type="Gene3D" id="1.25.40.20">
    <property type="entry name" value="Ankyrin repeat-containing domain"/>
    <property type="match status" value="1"/>
</dbReference>
<dbReference type="PROSITE" id="PS50297">
    <property type="entry name" value="ANK_REP_REGION"/>
    <property type="match status" value="1"/>
</dbReference>
<dbReference type="AlphaFoldDB" id="A0A914QX74"/>
<dbReference type="InterPro" id="IPR002110">
    <property type="entry name" value="Ankyrin_rpt"/>
</dbReference>
<feature type="repeat" description="ANK" evidence="1">
    <location>
        <begin position="26"/>
        <end position="58"/>
    </location>
</feature>
<keyword evidence="1" id="KW-0040">ANK repeat</keyword>
<accession>A0A914QX74</accession>
<protein>
    <submittedName>
        <fullName evidence="3">Uncharacterized protein</fullName>
    </submittedName>
</protein>
<name>A0A914QX74_9BILA</name>
<dbReference type="PROSITE" id="PS50088">
    <property type="entry name" value="ANK_REPEAT"/>
    <property type="match status" value="1"/>
</dbReference>
<dbReference type="SUPFAM" id="SSF48403">
    <property type="entry name" value="Ankyrin repeat"/>
    <property type="match status" value="1"/>
</dbReference>
<evidence type="ECO:0000313" key="3">
    <source>
        <dbReference type="WBParaSite" id="PDA_v2.g3674.t1"/>
    </source>
</evidence>
<reference evidence="3" key="1">
    <citation type="submission" date="2022-11" db="UniProtKB">
        <authorList>
            <consortium name="WormBaseParasite"/>
        </authorList>
    </citation>
    <scope>IDENTIFICATION</scope>
</reference>
<sequence>MSIKGDIDLLKAWKTAGTTFEERDYHGRTALHAAVVAGEIVAIRYLCENGTCPISVDNFGQSPLQEAKAMERNDILEILNEFLPRNKKPHQHHQHQRQMNKIKIPNSPKLGVSQISNGILPESPYEGRDPPTFSMNERIFCCT</sequence>
<dbReference type="WBParaSite" id="PDA_v2.g3674.t1">
    <property type="protein sequence ID" value="PDA_v2.g3674.t1"/>
    <property type="gene ID" value="PDA_v2.g3674"/>
</dbReference>
<dbReference type="InterPro" id="IPR036770">
    <property type="entry name" value="Ankyrin_rpt-contain_sf"/>
</dbReference>
<dbReference type="Proteomes" id="UP000887578">
    <property type="component" value="Unplaced"/>
</dbReference>